<evidence type="ECO:0000313" key="2">
    <source>
        <dbReference type="EMBL" id="OGZ84030.1"/>
    </source>
</evidence>
<evidence type="ECO:0000313" key="3">
    <source>
        <dbReference type="Proteomes" id="UP000177751"/>
    </source>
</evidence>
<dbReference type="AlphaFoldDB" id="A0A1G2JC90"/>
<feature type="region of interest" description="Disordered" evidence="1">
    <location>
        <begin position="34"/>
        <end position="64"/>
    </location>
</feature>
<sequence>MAIVFERVDGRLVTVPQILAQVVAQTDEIVKKPKHHVKVAPEHAPMGTRYGNRGAEKKRMLQLA</sequence>
<evidence type="ECO:0000256" key="1">
    <source>
        <dbReference type="SAM" id="MobiDB-lite"/>
    </source>
</evidence>
<accession>A0A1G2JC90</accession>
<protein>
    <submittedName>
        <fullName evidence="2">Uncharacterized protein</fullName>
    </submittedName>
</protein>
<feature type="compositionally biased region" description="Basic and acidic residues" evidence="1">
    <location>
        <begin position="54"/>
        <end position="64"/>
    </location>
</feature>
<dbReference type="Proteomes" id="UP000177751">
    <property type="component" value="Unassembled WGS sequence"/>
</dbReference>
<comment type="caution">
    <text evidence="2">The sequence shown here is derived from an EMBL/GenBank/DDBJ whole genome shotgun (WGS) entry which is preliminary data.</text>
</comment>
<name>A0A1G2JC90_9BACT</name>
<dbReference type="EMBL" id="MHPP01000024">
    <property type="protein sequence ID" value="OGZ84030.1"/>
    <property type="molecule type" value="Genomic_DNA"/>
</dbReference>
<organism evidence="2 3">
    <name type="scientific">Candidatus Staskawiczbacteria bacterium RIFOXYC1_FULL_38_18</name>
    <dbReference type="NCBI Taxonomy" id="1802229"/>
    <lineage>
        <taxon>Bacteria</taxon>
        <taxon>Candidatus Staskawicziibacteriota</taxon>
    </lineage>
</organism>
<reference evidence="2 3" key="1">
    <citation type="journal article" date="2016" name="Nat. Commun.">
        <title>Thousands of microbial genomes shed light on interconnected biogeochemical processes in an aquifer system.</title>
        <authorList>
            <person name="Anantharaman K."/>
            <person name="Brown C.T."/>
            <person name="Hug L.A."/>
            <person name="Sharon I."/>
            <person name="Castelle C.J."/>
            <person name="Probst A.J."/>
            <person name="Thomas B.C."/>
            <person name="Singh A."/>
            <person name="Wilkins M.J."/>
            <person name="Karaoz U."/>
            <person name="Brodie E.L."/>
            <person name="Williams K.H."/>
            <person name="Hubbard S.S."/>
            <person name="Banfield J.F."/>
        </authorList>
    </citation>
    <scope>NUCLEOTIDE SEQUENCE [LARGE SCALE GENOMIC DNA]</scope>
</reference>
<proteinExistence type="predicted"/>
<gene>
    <name evidence="2" type="ORF">A2401_00685</name>
</gene>